<dbReference type="CDD" id="cd17370">
    <property type="entry name" value="MFS_MJ1317_like"/>
    <property type="match status" value="1"/>
</dbReference>
<dbReference type="Gene3D" id="1.20.1250.20">
    <property type="entry name" value="MFS general substrate transporter like domains"/>
    <property type="match status" value="1"/>
</dbReference>
<name>B2JX86_PARP8</name>
<geneLocation type="plasmid" evidence="6 7">
    <name>pBPHY01</name>
</geneLocation>
<feature type="transmembrane region" description="Helical" evidence="4">
    <location>
        <begin position="285"/>
        <end position="303"/>
    </location>
</feature>
<dbReference type="EMBL" id="CP001045">
    <property type="protein sequence ID" value="ACC75563.1"/>
    <property type="molecule type" value="Genomic_DNA"/>
</dbReference>
<feature type="transmembrane region" description="Helical" evidence="4">
    <location>
        <begin position="83"/>
        <end position="109"/>
    </location>
</feature>
<keyword evidence="3 4" id="KW-0472">Membrane</keyword>
<feature type="transmembrane region" description="Helical" evidence="4">
    <location>
        <begin position="309"/>
        <end position="331"/>
    </location>
</feature>
<dbReference type="InterPro" id="IPR011701">
    <property type="entry name" value="MFS"/>
</dbReference>
<evidence type="ECO:0000256" key="1">
    <source>
        <dbReference type="ARBA" id="ARBA00022692"/>
    </source>
</evidence>
<accession>B2JX86</accession>
<dbReference type="KEGG" id="bph:Bphy_6535"/>
<evidence type="ECO:0000256" key="3">
    <source>
        <dbReference type="ARBA" id="ARBA00023136"/>
    </source>
</evidence>
<dbReference type="PANTHER" id="PTHR23518">
    <property type="entry name" value="C-METHYLTRANSFERASE"/>
    <property type="match status" value="1"/>
</dbReference>
<dbReference type="InterPro" id="IPR020846">
    <property type="entry name" value="MFS_dom"/>
</dbReference>
<dbReference type="AlphaFoldDB" id="B2JX86"/>
<feature type="transmembrane region" description="Helical" evidence="4">
    <location>
        <begin position="343"/>
        <end position="366"/>
    </location>
</feature>
<feature type="transmembrane region" description="Helical" evidence="4">
    <location>
        <begin position="149"/>
        <end position="168"/>
    </location>
</feature>
<dbReference type="Proteomes" id="UP000001192">
    <property type="component" value="Plasmid pBPHY01"/>
</dbReference>
<keyword evidence="7" id="KW-1185">Reference proteome</keyword>
<evidence type="ECO:0000256" key="2">
    <source>
        <dbReference type="ARBA" id="ARBA00022989"/>
    </source>
</evidence>
<feature type="transmembrane region" description="Helical" evidence="4">
    <location>
        <begin position="12"/>
        <end position="29"/>
    </location>
</feature>
<feature type="transmembrane region" description="Helical" evidence="4">
    <location>
        <begin position="372"/>
        <end position="394"/>
    </location>
</feature>
<feature type="transmembrane region" description="Helical" evidence="4">
    <location>
        <begin position="214"/>
        <end position="234"/>
    </location>
</feature>
<evidence type="ECO:0000313" key="7">
    <source>
        <dbReference type="Proteomes" id="UP000001192"/>
    </source>
</evidence>
<evidence type="ECO:0000256" key="4">
    <source>
        <dbReference type="SAM" id="Phobius"/>
    </source>
</evidence>
<protein>
    <submittedName>
        <fullName evidence="6">Major facilitator superfamily MFS_1</fullName>
    </submittedName>
</protein>
<gene>
    <name evidence="6" type="ordered locus">Bphy_6535</name>
</gene>
<dbReference type="InterPro" id="IPR036259">
    <property type="entry name" value="MFS_trans_sf"/>
</dbReference>
<keyword evidence="6" id="KW-0614">Plasmid</keyword>
<dbReference type="OrthoDB" id="9803985at2"/>
<feature type="domain" description="Major facilitator superfamily (MFS) profile" evidence="5">
    <location>
        <begin position="16"/>
        <end position="397"/>
    </location>
</feature>
<dbReference type="HOGENOM" id="CLU_040020_1_0_4"/>
<proteinExistence type="predicted"/>
<feature type="transmembrane region" description="Helical" evidence="4">
    <location>
        <begin position="254"/>
        <end position="273"/>
    </location>
</feature>
<organism evidence="6 7">
    <name type="scientific">Paraburkholderia phymatum (strain DSM 17167 / CIP 108236 / LMG 21445 / STM815)</name>
    <name type="common">Burkholderia phymatum</name>
    <dbReference type="NCBI Taxonomy" id="391038"/>
    <lineage>
        <taxon>Bacteria</taxon>
        <taxon>Pseudomonadati</taxon>
        <taxon>Pseudomonadota</taxon>
        <taxon>Betaproteobacteria</taxon>
        <taxon>Burkholderiales</taxon>
        <taxon>Burkholderiaceae</taxon>
        <taxon>Paraburkholderia</taxon>
    </lineage>
</organism>
<feature type="transmembrane region" description="Helical" evidence="4">
    <location>
        <begin position="174"/>
        <end position="194"/>
    </location>
</feature>
<reference evidence="7" key="1">
    <citation type="journal article" date="2014" name="Stand. Genomic Sci.">
        <title>Complete genome sequence of Burkholderia phymatum STM815(T), a broad host range and efficient nitrogen-fixing symbiont of Mimosa species.</title>
        <authorList>
            <person name="Moulin L."/>
            <person name="Klonowska A."/>
            <person name="Caroline B."/>
            <person name="Booth K."/>
            <person name="Vriezen J.A."/>
            <person name="Melkonian R."/>
            <person name="James E.K."/>
            <person name="Young J.P."/>
            <person name="Bena G."/>
            <person name="Hauser L."/>
            <person name="Land M."/>
            <person name="Kyrpides N."/>
            <person name="Bruce D."/>
            <person name="Chain P."/>
            <person name="Copeland A."/>
            <person name="Pitluck S."/>
            <person name="Woyke T."/>
            <person name="Lizotte-Waniewski M."/>
            <person name="Bristow J."/>
            <person name="Riley M."/>
        </authorList>
    </citation>
    <scope>NUCLEOTIDE SEQUENCE [LARGE SCALE GENOMIC DNA]</scope>
    <source>
        <strain evidence="7">DSM 17167 / CIP 108236 / LMG 21445 / STM815</strain>
        <plasmid evidence="7">Plasmid pBPHY01</plasmid>
    </source>
</reference>
<dbReference type="RefSeq" id="WP_012405722.1">
    <property type="nucleotide sequence ID" value="NC_010625.1"/>
</dbReference>
<sequence>MHDPTRVSTLRQIPASVWVLGCVSLLMDISSEIIHSLLPMFMMASLGASAATIGLIEGIAEATSPVVKVFSGTLSDYLGNRKWLAVAGYGLGALSKPLFALAPTIGVVVTARVIDRIGKGIRGAPRDALVADVTPPHLRGAAFGLRQSLDTVGAFLGPLLAVAIMLLWADNFRLAFWLAVIPGVLAVALLTVGIDEPAREPGAKRVNPIRRENIRQLGASFWWVVAIGAVFALARFSEAFLVLRAMGSGVPVALVPLVMVAMNVVYSLSAYPLGKLADSTSHVRLLIAGLVVLGASDVVLAHAAHWSVLLAGVTLWGLHMGMTQGLLATMVSHSAPAHLRGTAFGIFNLLSGLVTLASSVIAGALWDRIGAPATFYAGAAFCATTILLLVVSAARESKGFLR</sequence>
<evidence type="ECO:0000259" key="5">
    <source>
        <dbReference type="PROSITE" id="PS50850"/>
    </source>
</evidence>
<dbReference type="PANTHER" id="PTHR23518:SF2">
    <property type="entry name" value="MAJOR FACILITATOR SUPERFAMILY TRANSPORTER"/>
    <property type="match status" value="1"/>
</dbReference>
<evidence type="ECO:0000313" key="6">
    <source>
        <dbReference type="EMBL" id="ACC75563.1"/>
    </source>
</evidence>
<keyword evidence="1 4" id="KW-0812">Transmembrane</keyword>
<keyword evidence="2 4" id="KW-1133">Transmembrane helix</keyword>
<dbReference type="PROSITE" id="PS50850">
    <property type="entry name" value="MFS"/>
    <property type="match status" value="1"/>
</dbReference>
<dbReference type="Pfam" id="PF07690">
    <property type="entry name" value="MFS_1"/>
    <property type="match status" value="2"/>
</dbReference>
<dbReference type="PROSITE" id="PS51257">
    <property type="entry name" value="PROKAR_LIPOPROTEIN"/>
    <property type="match status" value="1"/>
</dbReference>
<dbReference type="GO" id="GO:0022857">
    <property type="term" value="F:transmembrane transporter activity"/>
    <property type="evidence" value="ECO:0007669"/>
    <property type="project" value="InterPro"/>
</dbReference>
<dbReference type="SUPFAM" id="SSF103473">
    <property type="entry name" value="MFS general substrate transporter"/>
    <property type="match status" value="1"/>
</dbReference>